<organism evidence="1 2">
    <name type="scientific">Amaricoccus macauensis</name>
    <dbReference type="NCBI Taxonomy" id="57001"/>
    <lineage>
        <taxon>Bacteria</taxon>
        <taxon>Pseudomonadati</taxon>
        <taxon>Pseudomonadota</taxon>
        <taxon>Alphaproteobacteria</taxon>
        <taxon>Rhodobacterales</taxon>
        <taxon>Paracoccaceae</taxon>
        <taxon>Amaricoccus</taxon>
    </lineage>
</organism>
<dbReference type="AlphaFoldDB" id="A0A840SEG3"/>
<dbReference type="RefSeq" id="WP_184146027.1">
    <property type="nucleotide sequence ID" value="NZ_JACHFM010000001.1"/>
</dbReference>
<protein>
    <submittedName>
        <fullName evidence="1">Uncharacterized protein (DUF952 family)</fullName>
    </submittedName>
</protein>
<proteinExistence type="predicted"/>
<dbReference type="InterPro" id="IPR009297">
    <property type="entry name" value="DUF952"/>
</dbReference>
<gene>
    <name evidence="1" type="ORF">HNP73_000108</name>
</gene>
<dbReference type="Pfam" id="PF06108">
    <property type="entry name" value="DUF952"/>
    <property type="match status" value="1"/>
</dbReference>
<evidence type="ECO:0000313" key="1">
    <source>
        <dbReference type="EMBL" id="MBB5220187.1"/>
    </source>
</evidence>
<dbReference type="EMBL" id="JACHFM010000001">
    <property type="protein sequence ID" value="MBB5220187.1"/>
    <property type="molecule type" value="Genomic_DNA"/>
</dbReference>
<dbReference type="PANTHER" id="PTHR34129">
    <property type="entry name" value="BLR1139 PROTEIN"/>
    <property type="match status" value="1"/>
</dbReference>
<dbReference type="SUPFAM" id="SSF56399">
    <property type="entry name" value="ADP-ribosylation"/>
    <property type="match status" value="1"/>
</dbReference>
<comment type="caution">
    <text evidence="1">The sequence shown here is derived from an EMBL/GenBank/DDBJ whole genome shotgun (WGS) entry which is preliminary data.</text>
</comment>
<reference evidence="1 2" key="1">
    <citation type="submission" date="2020-08" db="EMBL/GenBank/DDBJ databases">
        <title>Genomic Encyclopedia of Type Strains, Phase IV (KMG-IV): sequencing the most valuable type-strain genomes for metagenomic binning, comparative biology and taxonomic classification.</title>
        <authorList>
            <person name="Goeker M."/>
        </authorList>
    </citation>
    <scope>NUCLEOTIDE SEQUENCE [LARGE SCALE GENOMIC DNA]</scope>
    <source>
        <strain evidence="1 2">DSM 101730</strain>
    </source>
</reference>
<evidence type="ECO:0000313" key="2">
    <source>
        <dbReference type="Proteomes" id="UP000549457"/>
    </source>
</evidence>
<dbReference type="PANTHER" id="PTHR34129:SF1">
    <property type="entry name" value="DUF952 DOMAIN-CONTAINING PROTEIN"/>
    <property type="match status" value="1"/>
</dbReference>
<sequence>MLVYKVLRGSEWAELEAAGESPGAPVDRADGFVHFSTATQLPETLAKHFAGESGLMILAVDDSAGFTWEPSRGGALFPHLYRPLRRADVLWARPLGEIDVEALA</sequence>
<name>A0A840SEG3_9RHOB</name>
<dbReference type="Gene3D" id="3.20.170.20">
    <property type="entry name" value="Protein of unknown function DUF952"/>
    <property type="match status" value="1"/>
</dbReference>
<accession>A0A840SEG3</accession>
<dbReference type="Proteomes" id="UP000549457">
    <property type="component" value="Unassembled WGS sequence"/>
</dbReference>
<keyword evidence="2" id="KW-1185">Reference proteome</keyword>